<dbReference type="InterPro" id="IPR009091">
    <property type="entry name" value="RCC1/BLIP-II"/>
</dbReference>
<dbReference type="InterPro" id="IPR000210">
    <property type="entry name" value="BTB/POZ_dom"/>
</dbReference>
<feature type="repeat" description="RCC1" evidence="2">
    <location>
        <begin position="344"/>
        <end position="397"/>
    </location>
</feature>
<feature type="compositionally biased region" description="Basic and acidic residues" evidence="3">
    <location>
        <begin position="1492"/>
        <end position="1508"/>
    </location>
</feature>
<feature type="domain" description="BTB" evidence="4">
    <location>
        <begin position="903"/>
        <end position="974"/>
    </location>
</feature>
<feature type="region of interest" description="Disordered" evidence="3">
    <location>
        <begin position="1307"/>
        <end position="1508"/>
    </location>
</feature>
<feature type="compositionally biased region" description="Low complexity" evidence="3">
    <location>
        <begin position="1472"/>
        <end position="1482"/>
    </location>
</feature>
<dbReference type="Gene3D" id="2.130.10.30">
    <property type="entry name" value="Regulator of chromosome condensation 1/beta-lactamase-inhibitor protein II"/>
    <property type="match status" value="1"/>
</dbReference>
<feature type="compositionally biased region" description="Low complexity" evidence="3">
    <location>
        <begin position="1567"/>
        <end position="1582"/>
    </location>
</feature>
<dbReference type="Pfam" id="PF13540">
    <property type="entry name" value="RCC1_2"/>
    <property type="match status" value="1"/>
</dbReference>
<dbReference type="Proteomes" id="UP000248340">
    <property type="component" value="Unassembled WGS sequence"/>
</dbReference>
<dbReference type="PANTHER" id="PTHR22872:SF2">
    <property type="entry name" value="INHIBITOR OF BRUTON TYROSINE KINASE"/>
    <property type="match status" value="1"/>
</dbReference>
<dbReference type="SMART" id="SM00225">
    <property type="entry name" value="BTB"/>
    <property type="match status" value="1"/>
</dbReference>
<feature type="compositionally biased region" description="Polar residues" evidence="3">
    <location>
        <begin position="1367"/>
        <end position="1389"/>
    </location>
</feature>
<dbReference type="EMBL" id="KZ821681">
    <property type="protein sequence ID" value="PYH85019.1"/>
    <property type="molecule type" value="Genomic_DNA"/>
</dbReference>
<dbReference type="STRING" id="1448315.A0A319CKQ7"/>
<feature type="repeat" description="RCC1" evidence="2">
    <location>
        <begin position="398"/>
        <end position="458"/>
    </location>
</feature>
<dbReference type="InterPro" id="IPR036770">
    <property type="entry name" value="Ankyrin_rpt-contain_sf"/>
</dbReference>
<reference evidence="5 6" key="1">
    <citation type="submission" date="2016-12" db="EMBL/GenBank/DDBJ databases">
        <title>The genomes of Aspergillus section Nigri reveals drivers in fungal speciation.</title>
        <authorList>
            <consortium name="DOE Joint Genome Institute"/>
            <person name="Vesth T.C."/>
            <person name="Nybo J."/>
            <person name="Theobald S."/>
            <person name="Brandl J."/>
            <person name="Frisvad J.C."/>
            <person name="Nielsen K.F."/>
            <person name="Lyhne E.K."/>
            <person name="Kogle M.E."/>
            <person name="Kuo A."/>
            <person name="Riley R."/>
            <person name="Clum A."/>
            <person name="Nolan M."/>
            <person name="Lipzen A."/>
            <person name="Salamov A."/>
            <person name="Henrissat B."/>
            <person name="Wiebenga A."/>
            <person name="De Vries R.P."/>
            <person name="Grigoriev I.V."/>
            <person name="Mortensen U.H."/>
            <person name="Andersen M.R."/>
            <person name="Baker S.E."/>
        </authorList>
    </citation>
    <scope>NUCLEOTIDE SEQUENCE [LARGE SCALE GENOMIC DNA]</scope>
    <source>
        <strain evidence="5 6">CBS 121591</strain>
    </source>
</reference>
<dbReference type="OrthoDB" id="1893551at2759"/>
<evidence type="ECO:0000256" key="1">
    <source>
        <dbReference type="ARBA" id="ARBA00022737"/>
    </source>
</evidence>
<dbReference type="CDD" id="cd18186">
    <property type="entry name" value="BTB_POZ_ZBTB_KLHL-like"/>
    <property type="match status" value="2"/>
</dbReference>
<dbReference type="SMART" id="SM00248">
    <property type="entry name" value="ANK"/>
    <property type="match status" value="2"/>
</dbReference>
<dbReference type="InterPro" id="IPR011333">
    <property type="entry name" value="SKP1/BTB/POZ_sf"/>
</dbReference>
<protein>
    <submittedName>
        <fullName evidence="5">BTB domain and ankyrin repeat protein</fullName>
    </submittedName>
</protein>
<feature type="compositionally biased region" description="Polar residues" evidence="3">
    <location>
        <begin position="1429"/>
        <end position="1457"/>
    </location>
</feature>
<dbReference type="InterPro" id="IPR000408">
    <property type="entry name" value="Reg_chr_condens"/>
</dbReference>
<keyword evidence="6" id="KW-1185">Reference proteome</keyword>
<dbReference type="PANTHER" id="PTHR22872">
    <property type="entry name" value="BTK-BINDING PROTEIN-RELATED"/>
    <property type="match status" value="1"/>
</dbReference>
<dbReference type="PROSITE" id="PS50097">
    <property type="entry name" value="BTB"/>
    <property type="match status" value="1"/>
</dbReference>
<accession>A0A319CKQ7</accession>
<sequence length="1693" mass="184795">MSSKLWGFFLYDDVESFQRFLATATGTAGNGGSLKAGSPGLGLTSSLGVSTRSKKLSGTSPGTPIPERGVNLRSGKTLSREELNVRDKYGRTLLHLVASSTKSTAIEFAVALLQVPFLDIYAQDSESGWTALHRALYAGNATIAQALMARDMRDATDFSKANNSGLPVGSLIRIKDREGYSPFDVYAATIASRDIKQSSDSLTSEKLFAEVELNDLTSEISSEDDDPDYDSRFSRGILKPSTNLNGDEVFTFGSNKNLNLGVGDQDDRQFPERITLKRPGHLLQRLFREFQAQRSEAGKIDAQQESGNTITNDLPAIVENKHIKIQDVVMSKLHTAILTTDPESNLFLCGFGPGGRLGTGDEATRFTFVCVEGGGLANKKVVSVALGQDHTLAITENGEIFSWGSNKYGQLGYSLPRSNNQDDVPLQKQPRQIFNPFKKELIIGAAASAVHSVVFSNSGLYTFGKNEGQLGLIDSDARSLEMQVTPRRVGASLFSAPIQSVSAIDQATSVLLQNHEVWVFSQYGYSKLSFPLDVSSRFIKDSFMATRYGSSVNQVVKVKSAGNTICALSSFGEVYTVQVNKTEVPSTSTSTTNPFKPRNSMSAPSRIWSVKRSHMAARDFDVGQDGSVIICTVSGSAWSKEKRRKSKDSAKDYKFARIPGLSRVIGVSSNAYGAFAAVQRDCEVTQEQIIVSQPTLWVDYLPLSPFSSFRDTVSSVDMVGGDSRDSNPALFIKKAILEASEIEPYFESSQAQAFPGVIWIKTTSSDIRLPVHEFILAGRSSVLREILHSFRHTDRPSPLDILSIERDSDGHMQLTFLSLDIFTILNLALFLYTDEILDVWHQARQSSENSSQYRQVRSEVMRVATHLNLPTLERASRLMIEPTKALRHDMERAIRDPAFFDSGDVIIDLKEGEVKAHSHVLCQRCPFFSALFFGRSGGRWLSSRRAHADAIIHVDLKHIDQYVFEFVLRYLYADTEEELFDDVMSKDLDEFIDLIIDVAFVANELMIDRLAQICQQMLGKFVHTRNVCHLLNVVTPCSVKEFRDAALEYICLNLEDLLANRKAYNLGRLLADLDESLLETLDSVCRDNQLTSLPVSRGRNSEDYIFEKYPELASAIEGDRRRKIDFMRLRPHLNRIDSSEGKPRATSNEKAAQFPSVSKVKPGSAQDGALPVSRSPLLKSRQSTTDLMFQMDDEFSLSPADPGKGKAAIRDAKQVAAADTPLFIDSPALRASPYDGGSLGDPSYLDAQMASPLNPALSESPSESRAAARHRKQDLLSSPSSSSSQTPWSASAISTSKKNLKDIMNETSGSRISNLSLGMSARRESTSNTAPKMSQKERKKIQQQQMQEMLAAQQKTKEAPENPWKMPTSSKPAPTASGLSSPAAESTKPSPKPSMTLRQTVAGTPPAARTKPSSIPAQTPGRGGPVHVQTPSRPQASTPITPNQASSNPLATPQPAIQSIRHIPRPEPYQTSFHSPSSSSFSLATILMQQQTEKDQIREAATAKHNLEDIQLEQEFQAWWDKESRRIQGIPDPDTTNTTPSADKEEKGSSQSNRGRGKGKGKGQGKDQGQQPLPLPQQQQQLPHRKKRGKGPAGPADASTSSAQPQPSRNESTTTTTPSAQKGHHPHPTHRRDAQPRAISNGNHFDGRGAAAGGSSGSGSSRRGGGSGGGGRGGGSGGSSRGRGKPREKAAAA</sequence>
<feature type="compositionally biased region" description="Low complexity" evidence="3">
    <location>
        <begin position="1277"/>
        <end position="1294"/>
    </location>
</feature>
<evidence type="ECO:0000259" key="4">
    <source>
        <dbReference type="PROSITE" id="PS50097"/>
    </source>
</evidence>
<name>A0A319CKQ7_9EURO</name>
<organism evidence="5 6">
    <name type="scientific">Aspergillus uvarum CBS 121591</name>
    <dbReference type="NCBI Taxonomy" id="1448315"/>
    <lineage>
        <taxon>Eukaryota</taxon>
        <taxon>Fungi</taxon>
        <taxon>Dikarya</taxon>
        <taxon>Ascomycota</taxon>
        <taxon>Pezizomycotina</taxon>
        <taxon>Eurotiomycetes</taxon>
        <taxon>Eurotiomycetidae</taxon>
        <taxon>Eurotiales</taxon>
        <taxon>Aspergillaceae</taxon>
        <taxon>Aspergillus</taxon>
        <taxon>Aspergillus subgen. Circumdati</taxon>
    </lineage>
</organism>
<dbReference type="SUPFAM" id="SSF48403">
    <property type="entry name" value="Ankyrin repeat"/>
    <property type="match status" value="1"/>
</dbReference>
<gene>
    <name evidence="5" type="ORF">BO82DRAFT_328330</name>
</gene>
<feature type="region of interest" description="Disordered" evidence="3">
    <location>
        <begin position="1240"/>
        <end position="1294"/>
    </location>
</feature>
<evidence type="ECO:0000256" key="2">
    <source>
        <dbReference type="PROSITE-ProRule" id="PRU00235"/>
    </source>
</evidence>
<feature type="compositionally biased region" description="Low complexity" evidence="3">
    <location>
        <begin position="1342"/>
        <end position="1354"/>
    </location>
</feature>
<proteinExistence type="predicted"/>
<dbReference type="PRINTS" id="PR00633">
    <property type="entry name" value="RCCNDNSATION"/>
</dbReference>
<dbReference type="InterPro" id="IPR051625">
    <property type="entry name" value="Signaling_Regulatory_Domain"/>
</dbReference>
<feature type="compositionally biased region" description="Low complexity" evidence="3">
    <location>
        <begin position="1255"/>
        <end position="1265"/>
    </location>
</feature>
<dbReference type="GeneID" id="37135746"/>
<dbReference type="VEuPathDB" id="FungiDB:BO82DRAFT_328330"/>
<feature type="region of interest" description="Disordered" evidence="3">
    <location>
        <begin position="1523"/>
        <end position="1693"/>
    </location>
</feature>
<feature type="region of interest" description="Disordered" evidence="3">
    <location>
        <begin position="1135"/>
        <end position="1179"/>
    </location>
</feature>
<keyword evidence="1" id="KW-0677">Repeat</keyword>
<feature type="compositionally biased region" description="Polar residues" evidence="3">
    <location>
        <begin position="1598"/>
        <end position="1620"/>
    </location>
</feature>
<dbReference type="InterPro" id="IPR002110">
    <property type="entry name" value="Ankyrin_rpt"/>
</dbReference>
<feature type="compositionally biased region" description="Gly residues" evidence="3">
    <location>
        <begin position="1650"/>
        <end position="1681"/>
    </location>
</feature>
<dbReference type="Gene3D" id="3.30.710.10">
    <property type="entry name" value="Potassium Channel Kv1.1, Chain A"/>
    <property type="match status" value="1"/>
</dbReference>
<evidence type="ECO:0000313" key="6">
    <source>
        <dbReference type="Proteomes" id="UP000248340"/>
    </source>
</evidence>
<feature type="compositionally biased region" description="Polar residues" evidence="3">
    <location>
        <begin position="1307"/>
        <end position="1317"/>
    </location>
</feature>
<dbReference type="RefSeq" id="XP_025495219.1">
    <property type="nucleotide sequence ID" value="XM_025633005.1"/>
</dbReference>
<dbReference type="SUPFAM" id="SSF50985">
    <property type="entry name" value="RCC1/BLIP-II"/>
    <property type="match status" value="1"/>
</dbReference>
<dbReference type="SUPFAM" id="SSF54695">
    <property type="entry name" value="POZ domain"/>
    <property type="match status" value="1"/>
</dbReference>
<dbReference type="Pfam" id="PF00651">
    <property type="entry name" value="BTB"/>
    <property type="match status" value="1"/>
</dbReference>
<dbReference type="Gene3D" id="1.25.40.20">
    <property type="entry name" value="Ankyrin repeat-containing domain"/>
    <property type="match status" value="1"/>
</dbReference>
<dbReference type="PROSITE" id="PS50012">
    <property type="entry name" value="RCC1_3"/>
    <property type="match status" value="2"/>
</dbReference>
<evidence type="ECO:0000256" key="3">
    <source>
        <dbReference type="SAM" id="MobiDB-lite"/>
    </source>
</evidence>
<evidence type="ECO:0000313" key="5">
    <source>
        <dbReference type="EMBL" id="PYH85019.1"/>
    </source>
</evidence>